<dbReference type="Proteomes" id="UP000054995">
    <property type="component" value="Unassembled WGS sequence"/>
</dbReference>
<dbReference type="EMBL" id="JYDT01000091">
    <property type="protein sequence ID" value="KRY85395.1"/>
    <property type="molecule type" value="Genomic_DNA"/>
</dbReference>
<name>A0A0V1FJC0_TRIPS</name>
<evidence type="ECO:0000313" key="2">
    <source>
        <dbReference type="Proteomes" id="UP000054995"/>
    </source>
</evidence>
<keyword evidence="2" id="KW-1185">Reference proteome</keyword>
<comment type="caution">
    <text evidence="1">The sequence shown here is derived from an EMBL/GenBank/DDBJ whole genome shotgun (WGS) entry which is preliminary data.</text>
</comment>
<organism evidence="1 2">
    <name type="scientific">Trichinella pseudospiralis</name>
    <name type="common">Parasitic roundworm</name>
    <dbReference type="NCBI Taxonomy" id="6337"/>
    <lineage>
        <taxon>Eukaryota</taxon>
        <taxon>Metazoa</taxon>
        <taxon>Ecdysozoa</taxon>
        <taxon>Nematoda</taxon>
        <taxon>Enoplea</taxon>
        <taxon>Dorylaimia</taxon>
        <taxon>Trichinellida</taxon>
        <taxon>Trichinellidae</taxon>
        <taxon>Trichinella</taxon>
    </lineage>
</organism>
<proteinExistence type="predicted"/>
<accession>A0A0V1FJC0</accession>
<dbReference type="AlphaFoldDB" id="A0A0V1FJC0"/>
<sequence length="71" mass="8243">MPTFLSTMASTCELLIRSTERSSTRFVDDESNLIELLNCYPGLFFENIEVLTFHFYNIAKNLILNVNYISE</sequence>
<gene>
    <name evidence="1" type="ORF">T4D_16988</name>
</gene>
<reference evidence="1 2" key="1">
    <citation type="submission" date="2015-01" db="EMBL/GenBank/DDBJ databases">
        <title>Evolution of Trichinella species and genotypes.</title>
        <authorList>
            <person name="Korhonen P.K."/>
            <person name="Edoardo P."/>
            <person name="Giuseppe L.R."/>
            <person name="Gasser R.B."/>
        </authorList>
    </citation>
    <scope>NUCLEOTIDE SEQUENCE [LARGE SCALE GENOMIC DNA]</scope>
    <source>
        <strain evidence="1">ISS470</strain>
    </source>
</reference>
<evidence type="ECO:0000313" key="1">
    <source>
        <dbReference type="EMBL" id="KRY85395.1"/>
    </source>
</evidence>
<protein>
    <submittedName>
        <fullName evidence="1">Uncharacterized protein</fullName>
    </submittedName>
</protein>